<sequence>MDSEPKLDPITEMALRSLKDIAVPAPVSWMPQTWGWLIVALLLLFATLLWCALAYRRWRKNAYRREALKHLEAIEVAVRDADKRARALCDLGELLKRTALAAWPRPDVAATSGLAWAAFLVEHGNMKNGEAFQRFFDDLEYQAATLVSTEVADGLVRDARRWIEGHHVPA</sequence>
<dbReference type="InterPro" id="IPR025489">
    <property type="entry name" value="DUF4381"/>
</dbReference>
<comment type="caution">
    <text evidence="2">The sequence shown here is derived from an EMBL/GenBank/DDBJ whole genome shotgun (WGS) entry which is preliminary data.</text>
</comment>
<evidence type="ECO:0008006" key="4">
    <source>
        <dbReference type="Google" id="ProtNLM"/>
    </source>
</evidence>
<gene>
    <name evidence="2" type="ORF">AS026_33365</name>
</gene>
<keyword evidence="3" id="KW-1185">Reference proteome</keyword>
<dbReference type="RefSeq" id="WP_062369181.1">
    <property type="nucleotide sequence ID" value="NZ_LNCD01000034.1"/>
</dbReference>
<dbReference type="EMBL" id="LNCD01000034">
    <property type="protein sequence ID" value="KWV56733.1"/>
    <property type="molecule type" value="Genomic_DNA"/>
</dbReference>
<proteinExistence type="predicted"/>
<feature type="transmembrane region" description="Helical" evidence="1">
    <location>
        <begin position="34"/>
        <end position="55"/>
    </location>
</feature>
<keyword evidence="1" id="KW-0472">Membrane</keyword>
<dbReference type="Proteomes" id="UP000068164">
    <property type="component" value="Unassembled WGS sequence"/>
</dbReference>
<evidence type="ECO:0000313" key="2">
    <source>
        <dbReference type="EMBL" id="KWV56733.1"/>
    </source>
</evidence>
<name>A0A109JX71_9HYPH</name>
<keyword evidence="1" id="KW-0812">Transmembrane</keyword>
<protein>
    <recommendedName>
        <fullName evidence="4">DUF4381 domain-containing protein</fullName>
    </recommendedName>
</protein>
<organism evidence="2 3">
    <name type="scientific">Rhizobium altiplani</name>
    <dbReference type="NCBI Taxonomy" id="1864509"/>
    <lineage>
        <taxon>Bacteria</taxon>
        <taxon>Pseudomonadati</taxon>
        <taxon>Pseudomonadota</taxon>
        <taxon>Alphaproteobacteria</taxon>
        <taxon>Hyphomicrobiales</taxon>
        <taxon>Rhizobiaceae</taxon>
        <taxon>Rhizobium/Agrobacterium group</taxon>
        <taxon>Rhizobium</taxon>
    </lineage>
</organism>
<evidence type="ECO:0000256" key="1">
    <source>
        <dbReference type="SAM" id="Phobius"/>
    </source>
</evidence>
<evidence type="ECO:0000313" key="3">
    <source>
        <dbReference type="Proteomes" id="UP000068164"/>
    </source>
</evidence>
<dbReference type="AlphaFoldDB" id="A0A109JX71"/>
<reference evidence="2 3" key="1">
    <citation type="submission" date="2015-11" db="EMBL/GenBank/DDBJ databases">
        <title>Draft Genome Sequence of the Strain BR 10423 (Rhizobium sp.) isolated from nodules of Mimosa pudica.</title>
        <authorList>
            <person name="Barauna A.C."/>
            <person name="Zilli J.E."/>
            <person name="Simoes-Araujo J.L."/>
            <person name="Reis V.M."/>
            <person name="James E.K."/>
            <person name="Reis F.B.Jr."/>
            <person name="Rouws L.F."/>
            <person name="Passos S.R."/>
            <person name="Gois S.R."/>
        </authorList>
    </citation>
    <scope>NUCLEOTIDE SEQUENCE [LARGE SCALE GENOMIC DNA]</scope>
    <source>
        <strain evidence="2 3">BR10423</strain>
    </source>
</reference>
<keyword evidence="1" id="KW-1133">Transmembrane helix</keyword>
<dbReference type="OrthoDB" id="283083at2"/>
<dbReference type="Pfam" id="PF14316">
    <property type="entry name" value="DUF4381"/>
    <property type="match status" value="1"/>
</dbReference>
<accession>A0A109JX71</accession>